<organism evidence="3 4">
    <name type="scientific">Panagrolaimus davidi</name>
    <dbReference type="NCBI Taxonomy" id="227884"/>
    <lineage>
        <taxon>Eukaryota</taxon>
        <taxon>Metazoa</taxon>
        <taxon>Ecdysozoa</taxon>
        <taxon>Nematoda</taxon>
        <taxon>Chromadorea</taxon>
        <taxon>Rhabditida</taxon>
        <taxon>Tylenchina</taxon>
        <taxon>Panagrolaimomorpha</taxon>
        <taxon>Panagrolaimoidea</taxon>
        <taxon>Panagrolaimidae</taxon>
        <taxon>Panagrolaimus</taxon>
    </lineage>
</organism>
<dbReference type="InterPro" id="IPR036397">
    <property type="entry name" value="RNaseH_sf"/>
</dbReference>
<dbReference type="InterPro" id="IPR001584">
    <property type="entry name" value="Integrase_cat-core"/>
</dbReference>
<evidence type="ECO:0000256" key="1">
    <source>
        <dbReference type="SAM" id="MobiDB-lite"/>
    </source>
</evidence>
<dbReference type="Gene3D" id="3.30.420.10">
    <property type="entry name" value="Ribonuclease H-like superfamily/Ribonuclease H"/>
    <property type="match status" value="1"/>
</dbReference>
<dbReference type="GO" id="GO:0003676">
    <property type="term" value="F:nucleic acid binding"/>
    <property type="evidence" value="ECO:0007669"/>
    <property type="project" value="InterPro"/>
</dbReference>
<name>A0A914Q890_9BILA</name>
<feature type="compositionally biased region" description="Low complexity" evidence="1">
    <location>
        <begin position="12"/>
        <end position="49"/>
    </location>
</feature>
<evidence type="ECO:0000313" key="3">
    <source>
        <dbReference type="Proteomes" id="UP000887578"/>
    </source>
</evidence>
<sequence>MEAVVVMDENSENNNEMNSENNNEMNSENNNEMNSENNNEMNSENNEMETAVNRKALEEAKEEVENVWKNAFKVEDCVSIKSDNLYKQMVEAIKKKERNEKFKREEKQEYNWSVRYVIKKKSKILQTDNGREFKNSTVGSICEKFGVKFIHDTPRHSQSQGSIERSNLDVENILQTMMADNKTSKWVSLLQQVQLAKNKRSHKALNFLSPYEVHFGRKLISNDTANAETEDNPTVPESEVEQAAAEVEEIIESHFNESANFQEQASDLFRYF</sequence>
<dbReference type="PROSITE" id="PS50994">
    <property type="entry name" value="INTEGRASE"/>
    <property type="match status" value="1"/>
</dbReference>
<dbReference type="Proteomes" id="UP000887578">
    <property type="component" value="Unplaced"/>
</dbReference>
<evidence type="ECO:0000313" key="4">
    <source>
        <dbReference type="WBParaSite" id="PDA_v2.g25274.t1"/>
    </source>
</evidence>
<dbReference type="WBParaSite" id="PDA_v2.g25274.t1">
    <property type="protein sequence ID" value="PDA_v2.g25274.t1"/>
    <property type="gene ID" value="PDA_v2.g25274"/>
</dbReference>
<dbReference type="InterPro" id="IPR012337">
    <property type="entry name" value="RNaseH-like_sf"/>
</dbReference>
<accession>A0A914Q890</accession>
<feature type="domain" description="Integrase catalytic" evidence="2">
    <location>
        <begin position="123"/>
        <end position="218"/>
    </location>
</feature>
<dbReference type="SUPFAM" id="SSF53098">
    <property type="entry name" value="Ribonuclease H-like"/>
    <property type="match status" value="1"/>
</dbReference>
<evidence type="ECO:0000259" key="2">
    <source>
        <dbReference type="PROSITE" id="PS50994"/>
    </source>
</evidence>
<dbReference type="GO" id="GO:0015074">
    <property type="term" value="P:DNA integration"/>
    <property type="evidence" value="ECO:0007669"/>
    <property type="project" value="InterPro"/>
</dbReference>
<keyword evidence="3" id="KW-1185">Reference proteome</keyword>
<reference evidence="4" key="1">
    <citation type="submission" date="2022-11" db="UniProtKB">
        <authorList>
            <consortium name="WormBaseParasite"/>
        </authorList>
    </citation>
    <scope>IDENTIFICATION</scope>
</reference>
<dbReference type="AlphaFoldDB" id="A0A914Q890"/>
<feature type="region of interest" description="Disordered" evidence="1">
    <location>
        <begin position="1"/>
        <end position="49"/>
    </location>
</feature>
<protein>
    <submittedName>
        <fullName evidence="4">Integrase catalytic domain-containing protein</fullName>
    </submittedName>
</protein>
<proteinExistence type="predicted"/>